<reference evidence="1" key="1">
    <citation type="submission" date="2021-09" db="EMBL/GenBank/DDBJ databases">
        <authorList>
            <person name="Martin H S."/>
        </authorList>
    </citation>
    <scope>NUCLEOTIDE SEQUENCE</scope>
</reference>
<dbReference type="EMBL" id="CAKASE010000074">
    <property type="protein sequence ID" value="CAG9575779.1"/>
    <property type="molecule type" value="Genomic_DNA"/>
</dbReference>
<sequence>MWAFAPYNSMEKYISNMFVGIPHGARSEQRGVAAPAAARTRYTIALYARPEQSNISLRFIYYETKIPLRSAHPTSSVTTLIGRHRPLCFVLCVSGSSPRSEARDGEAGRSPAR</sequence>
<keyword evidence="2" id="KW-1185">Reference proteome</keyword>
<proteinExistence type="predicted"/>
<dbReference type="Proteomes" id="UP000789524">
    <property type="component" value="Unassembled WGS sequence"/>
</dbReference>
<protein>
    <submittedName>
        <fullName evidence="1">(African queen) hypothetical protein</fullName>
    </submittedName>
</protein>
<evidence type="ECO:0000313" key="2">
    <source>
        <dbReference type="Proteomes" id="UP000789524"/>
    </source>
</evidence>
<accession>A0A8J2R2E0</accession>
<gene>
    <name evidence="1" type="ORF">DCHRY22_LOCUS11614</name>
</gene>
<name>A0A8J2R2E0_9NEOP</name>
<organism evidence="1 2">
    <name type="scientific">Danaus chrysippus</name>
    <name type="common">African queen</name>
    <dbReference type="NCBI Taxonomy" id="151541"/>
    <lineage>
        <taxon>Eukaryota</taxon>
        <taxon>Metazoa</taxon>
        <taxon>Ecdysozoa</taxon>
        <taxon>Arthropoda</taxon>
        <taxon>Hexapoda</taxon>
        <taxon>Insecta</taxon>
        <taxon>Pterygota</taxon>
        <taxon>Neoptera</taxon>
        <taxon>Endopterygota</taxon>
        <taxon>Lepidoptera</taxon>
        <taxon>Glossata</taxon>
        <taxon>Ditrysia</taxon>
        <taxon>Papilionoidea</taxon>
        <taxon>Nymphalidae</taxon>
        <taxon>Danainae</taxon>
        <taxon>Danaini</taxon>
        <taxon>Danaina</taxon>
        <taxon>Danaus</taxon>
        <taxon>Anosia</taxon>
    </lineage>
</organism>
<evidence type="ECO:0000313" key="1">
    <source>
        <dbReference type="EMBL" id="CAG9575779.1"/>
    </source>
</evidence>
<dbReference type="AlphaFoldDB" id="A0A8J2R2E0"/>
<comment type="caution">
    <text evidence="1">The sequence shown here is derived from an EMBL/GenBank/DDBJ whole genome shotgun (WGS) entry which is preliminary data.</text>
</comment>